<reference evidence="1 2" key="1">
    <citation type="submission" date="2017-10" db="EMBL/GenBank/DDBJ databases">
        <title>Massilia psychrophilum sp. nov., a novel purple-pigmented bacterium isolated from Tianshan glacier, Xinjiang Municipality, China.</title>
        <authorList>
            <person name="Wang H."/>
        </authorList>
    </citation>
    <scope>NUCLEOTIDE SEQUENCE [LARGE SCALE GENOMIC DNA]</scope>
    <source>
        <strain evidence="1 2">JCM 30074</strain>
    </source>
</reference>
<dbReference type="EMBL" id="PDOC01000002">
    <property type="protein sequence ID" value="PIL46094.1"/>
    <property type="molecule type" value="Genomic_DNA"/>
</dbReference>
<comment type="caution">
    <text evidence="1">The sequence shown here is derived from an EMBL/GenBank/DDBJ whole genome shotgun (WGS) entry which is preliminary data.</text>
</comment>
<protein>
    <submittedName>
        <fullName evidence="1">Uncharacterized protein</fullName>
    </submittedName>
</protein>
<gene>
    <name evidence="1" type="ORF">CR105_03105</name>
</gene>
<dbReference type="AlphaFoldDB" id="A0A2G8TJ91"/>
<dbReference type="RefSeq" id="WP_099786983.1">
    <property type="nucleotide sequence ID" value="NZ_JBHLYV010000001.1"/>
</dbReference>
<organism evidence="1 2">
    <name type="scientific">Massilia eurypsychrophila</name>
    <dbReference type="NCBI Taxonomy" id="1485217"/>
    <lineage>
        <taxon>Bacteria</taxon>
        <taxon>Pseudomonadati</taxon>
        <taxon>Pseudomonadota</taxon>
        <taxon>Betaproteobacteria</taxon>
        <taxon>Burkholderiales</taxon>
        <taxon>Oxalobacteraceae</taxon>
        <taxon>Telluria group</taxon>
        <taxon>Massilia</taxon>
    </lineage>
</organism>
<dbReference type="OrthoDB" id="8781703at2"/>
<proteinExistence type="predicted"/>
<name>A0A2G8TJ91_9BURK</name>
<keyword evidence="2" id="KW-1185">Reference proteome</keyword>
<evidence type="ECO:0000313" key="1">
    <source>
        <dbReference type="EMBL" id="PIL46094.1"/>
    </source>
</evidence>
<accession>A0A2G8TJ91</accession>
<sequence>MNARAPIECQSIVLRTPYGSMHIDPAEADDHAIMRVRQLSGLLALMSDSDSTDDMLRLAAKLSAEMGNVVSQIRSIEGSVELGQLARQTAQILLAFQPTEGPSHMLWLAQQLADELVGTIAGAPACGVAS</sequence>
<dbReference type="Proteomes" id="UP000230390">
    <property type="component" value="Unassembled WGS sequence"/>
</dbReference>
<evidence type="ECO:0000313" key="2">
    <source>
        <dbReference type="Proteomes" id="UP000230390"/>
    </source>
</evidence>